<gene>
    <name evidence="2" type="ORF">FAM09_24025</name>
</gene>
<keyword evidence="3" id="KW-1185">Reference proteome</keyword>
<sequence>MQIRPATLQDKPAMIELLKKSLGEGLIPKSEALWTWKHEQNPFGASFVLLAEENGTLIGLRAFMQWQWKWKGAVYKAIRAVDTATHPDHQGKGIFKKLTLQQLELCKQQGIHFVFNTPNDQSRPGYLKMGWVQQGRMPLKLKVLNPVALAYALAFKKGKISASEDPTPEQSWDPRVFGLMDNYVSNDDQLNTALSASYIRWRYADNPLFRYNYFTDFEHFLLIGRIKPHSFTRELRLVDCMLFNSASSNRRISSRISKVVLPYCKSNKIQVISFSGQQYQSHKSALNWMGMIPVQNRGPIVTVRDLNMNEKFPELLEIKNWGYSLGDMELF</sequence>
<protein>
    <submittedName>
        <fullName evidence="2">GNAT family N-acetyltransferase</fullName>
    </submittedName>
</protein>
<dbReference type="InterPro" id="IPR016181">
    <property type="entry name" value="Acyl_CoA_acyltransferase"/>
</dbReference>
<dbReference type="SUPFAM" id="SSF55729">
    <property type="entry name" value="Acyl-CoA N-acyltransferases (Nat)"/>
    <property type="match status" value="1"/>
</dbReference>
<feature type="domain" description="N-acetyltransferase" evidence="1">
    <location>
        <begin position="1"/>
        <end position="156"/>
    </location>
</feature>
<evidence type="ECO:0000259" key="1">
    <source>
        <dbReference type="PROSITE" id="PS51186"/>
    </source>
</evidence>
<organism evidence="2 3">
    <name type="scientific">Niastella caeni</name>
    <dbReference type="NCBI Taxonomy" id="2569763"/>
    <lineage>
        <taxon>Bacteria</taxon>
        <taxon>Pseudomonadati</taxon>
        <taxon>Bacteroidota</taxon>
        <taxon>Chitinophagia</taxon>
        <taxon>Chitinophagales</taxon>
        <taxon>Chitinophagaceae</taxon>
        <taxon>Niastella</taxon>
    </lineage>
</organism>
<reference evidence="2 3" key="1">
    <citation type="submission" date="2019-04" db="EMBL/GenBank/DDBJ databases">
        <title>Niastella caeni sp. nov., isolated from activated sludge.</title>
        <authorList>
            <person name="Sheng M."/>
        </authorList>
    </citation>
    <scope>NUCLEOTIDE SEQUENCE [LARGE SCALE GENOMIC DNA]</scope>
    <source>
        <strain evidence="2 3">HX-2-15</strain>
    </source>
</reference>
<dbReference type="GO" id="GO:0016747">
    <property type="term" value="F:acyltransferase activity, transferring groups other than amino-acyl groups"/>
    <property type="evidence" value="ECO:0007669"/>
    <property type="project" value="InterPro"/>
</dbReference>
<accession>A0A4S8HGJ2</accession>
<dbReference type="AlphaFoldDB" id="A0A4S8HGJ2"/>
<dbReference type="Gene3D" id="3.40.630.30">
    <property type="match status" value="1"/>
</dbReference>
<dbReference type="InterPro" id="IPR000182">
    <property type="entry name" value="GNAT_dom"/>
</dbReference>
<dbReference type="CDD" id="cd04301">
    <property type="entry name" value="NAT_SF"/>
    <property type="match status" value="1"/>
</dbReference>
<proteinExistence type="predicted"/>
<dbReference type="Pfam" id="PF13527">
    <property type="entry name" value="Acetyltransf_9"/>
    <property type="match status" value="1"/>
</dbReference>
<keyword evidence="2" id="KW-0808">Transferase</keyword>
<dbReference type="RefSeq" id="WP_136579709.1">
    <property type="nucleotide sequence ID" value="NZ_STFF01000008.1"/>
</dbReference>
<evidence type="ECO:0000313" key="3">
    <source>
        <dbReference type="Proteomes" id="UP000306918"/>
    </source>
</evidence>
<dbReference type="PROSITE" id="PS51186">
    <property type="entry name" value="GNAT"/>
    <property type="match status" value="1"/>
</dbReference>
<dbReference type="EMBL" id="STFF01000008">
    <property type="protein sequence ID" value="THU34093.1"/>
    <property type="molecule type" value="Genomic_DNA"/>
</dbReference>
<dbReference type="Proteomes" id="UP000306918">
    <property type="component" value="Unassembled WGS sequence"/>
</dbReference>
<evidence type="ECO:0000313" key="2">
    <source>
        <dbReference type="EMBL" id="THU34093.1"/>
    </source>
</evidence>
<dbReference type="OrthoDB" id="5570877at2"/>
<name>A0A4S8HGJ2_9BACT</name>
<comment type="caution">
    <text evidence="2">The sequence shown here is derived from an EMBL/GenBank/DDBJ whole genome shotgun (WGS) entry which is preliminary data.</text>
</comment>